<dbReference type="InterPro" id="IPR029060">
    <property type="entry name" value="PIN-like_dom_sf"/>
</dbReference>
<dbReference type="CDD" id="cd09881">
    <property type="entry name" value="PIN_VapC4-5_FitB-like"/>
    <property type="match status" value="1"/>
</dbReference>
<keyword evidence="3 8" id="KW-0540">Nuclease</keyword>
<accession>A0A075WL91</accession>
<keyword evidence="5 8" id="KW-0378">Hydrolase</keyword>
<dbReference type="Pfam" id="PF01850">
    <property type="entry name" value="PIN"/>
    <property type="match status" value="1"/>
</dbReference>
<evidence type="ECO:0000256" key="3">
    <source>
        <dbReference type="ARBA" id="ARBA00022722"/>
    </source>
</evidence>
<feature type="domain" description="PIN" evidence="9">
    <location>
        <begin position="2"/>
        <end position="125"/>
    </location>
</feature>
<dbReference type="AlphaFoldDB" id="A0A075WL91"/>
<organism evidence="10 11">
    <name type="scientific">Archaeoglobus fulgidus DSM 8774</name>
    <dbReference type="NCBI Taxonomy" id="1344584"/>
    <lineage>
        <taxon>Archaea</taxon>
        <taxon>Methanobacteriati</taxon>
        <taxon>Methanobacteriota</taxon>
        <taxon>Archaeoglobi</taxon>
        <taxon>Archaeoglobales</taxon>
        <taxon>Archaeoglobaceae</taxon>
        <taxon>Archaeoglobus</taxon>
    </lineage>
</organism>
<evidence type="ECO:0000256" key="2">
    <source>
        <dbReference type="ARBA" id="ARBA00022649"/>
    </source>
</evidence>
<dbReference type="InterPro" id="IPR022907">
    <property type="entry name" value="VapC_family"/>
</dbReference>
<dbReference type="EMBL" id="CP006577">
    <property type="protein sequence ID" value="AIG98343.1"/>
    <property type="molecule type" value="Genomic_DNA"/>
</dbReference>
<evidence type="ECO:0000256" key="8">
    <source>
        <dbReference type="HAMAP-Rule" id="MF_00265"/>
    </source>
</evidence>
<comment type="function">
    <text evidence="8">Toxic component of a toxin-antitoxin (TA) system. An RNase.</text>
</comment>
<dbReference type="Proteomes" id="UP000028501">
    <property type="component" value="Chromosome"/>
</dbReference>
<feature type="binding site" evidence="8">
    <location>
        <position position="98"/>
    </location>
    <ligand>
        <name>Mg(2+)</name>
        <dbReference type="ChEBI" id="CHEBI:18420"/>
    </ligand>
</feature>
<dbReference type="GO" id="GO:0004540">
    <property type="term" value="F:RNA nuclease activity"/>
    <property type="evidence" value="ECO:0007669"/>
    <property type="project" value="InterPro"/>
</dbReference>
<dbReference type="RefSeq" id="WP_048095690.1">
    <property type="nucleotide sequence ID" value="NZ_CP006577.1"/>
</dbReference>
<dbReference type="SUPFAM" id="SSF88723">
    <property type="entry name" value="PIN domain-like"/>
    <property type="match status" value="1"/>
</dbReference>
<gene>
    <name evidence="8" type="primary">vapC</name>
    <name evidence="10" type="ORF">AFULGI_00015810</name>
</gene>
<dbReference type="GO" id="GO:0016787">
    <property type="term" value="F:hydrolase activity"/>
    <property type="evidence" value="ECO:0007669"/>
    <property type="project" value="UniProtKB-KW"/>
</dbReference>
<evidence type="ECO:0000256" key="6">
    <source>
        <dbReference type="ARBA" id="ARBA00022842"/>
    </source>
</evidence>
<keyword evidence="4 8" id="KW-0479">Metal-binding</keyword>
<dbReference type="GO" id="GO:0090729">
    <property type="term" value="F:toxin activity"/>
    <property type="evidence" value="ECO:0007669"/>
    <property type="project" value="UniProtKB-KW"/>
</dbReference>
<keyword evidence="8" id="KW-0800">Toxin</keyword>
<evidence type="ECO:0000313" key="10">
    <source>
        <dbReference type="EMBL" id="AIG98343.1"/>
    </source>
</evidence>
<dbReference type="GeneID" id="24795079"/>
<dbReference type="InterPro" id="IPR050556">
    <property type="entry name" value="Type_II_TA_system_RNase"/>
</dbReference>
<dbReference type="GO" id="GO:0000287">
    <property type="term" value="F:magnesium ion binding"/>
    <property type="evidence" value="ECO:0007669"/>
    <property type="project" value="UniProtKB-UniRule"/>
</dbReference>
<dbReference type="PANTHER" id="PTHR33653">
    <property type="entry name" value="RIBONUCLEASE VAPC2"/>
    <property type="match status" value="1"/>
</dbReference>
<dbReference type="KEGG" id="afg:AFULGI_00015810"/>
<dbReference type="EC" id="3.1.-.-" evidence="8"/>
<dbReference type="HAMAP" id="MF_00265">
    <property type="entry name" value="VapC_Nob1"/>
    <property type="match status" value="1"/>
</dbReference>
<protein>
    <recommendedName>
        <fullName evidence="8">Ribonuclease VapC</fullName>
        <shortName evidence="8">RNase VapC</shortName>
        <ecNumber evidence="8">3.1.-.-</ecNumber>
    </recommendedName>
    <alternativeName>
        <fullName evidence="8">Putative toxin VapC</fullName>
    </alternativeName>
</protein>
<comment type="similarity">
    <text evidence="7 8">Belongs to the PINc/VapC protein family.</text>
</comment>
<evidence type="ECO:0000256" key="4">
    <source>
        <dbReference type="ARBA" id="ARBA00022723"/>
    </source>
</evidence>
<evidence type="ECO:0000256" key="1">
    <source>
        <dbReference type="ARBA" id="ARBA00001946"/>
    </source>
</evidence>
<comment type="caution">
    <text evidence="8">Lacks conserved residue(s) required for the propagation of feature annotation.</text>
</comment>
<dbReference type="InterPro" id="IPR002716">
    <property type="entry name" value="PIN_dom"/>
</dbReference>
<name>A0A075WL91_ARCFL</name>
<evidence type="ECO:0000256" key="5">
    <source>
        <dbReference type="ARBA" id="ARBA00022801"/>
    </source>
</evidence>
<sequence>MVCLETDFLVALIRKDQDAIAKLRKLVESGERLATTPINAAELFKGAYRSKNVDENLKKVRGILSRLDLLDFNLTASDIYGQITSELERRGEPIGEMDTLIASIALAHNERIVTRNVKHFSRVKGLEVESW</sequence>
<evidence type="ECO:0000313" key="11">
    <source>
        <dbReference type="Proteomes" id="UP000028501"/>
    </source>
</evidence>
<comment type="cofactor">
    <cofactor evidence="1 8">
        <name>Mg(2+)</name>
        <dbReference type="ChEBI" id="CHEBI:18420"/>
    </cofactor>
</comment>
<evidence type="ECO:0000256" key="7">
    <source>
        <dbReference type="ARBA" id="ARBA00038093"/>
    </source>
</evidence>
<dbReference type="PANTHER" id="PTHR33653:SF1">
    <property type="entry name" value="RIBONUCLEASE VAPC2"/>
    <property type="match status" value="1"/>
</dbReference>
<evidence type="ECO:0000259" key="9">
    <source>
        <dbReference type="Pfam" id="PF01850"/>
    </source>
</evidence>
<dbReference type="HOGENOM" id="CLU_118482_3_2_2"/>
<keyword evidence="2 8" id="KW-1277">Toxin-antitoxin system</keyword>
<keyword evidence="6 8" id="KW-0460">Magnesium</keyword>
<reference evidence="10 11" key="1">
    <citation type="submission" date="2013-07" db="EMBL/GenBank/DDBJ databases">
        <title>Genome of Archaeoglobus fulgidus.</title>
        <authorList>
            <person name="Fiebig A."/>
            <person name="Birkeland N.-K."/>
        </authorList>
    </citation>
    <scope>NUCLEOTIDE SEQUENCE [LARGE SCALE GENOMIC DNA]</scope>
    <source>
        <strain evidence="10 11">DSM 8774</strain>
    </source>
</reference>
<dbReference type="Gene3D" id="3.40.50.1010">
    <property type="entry name" value="5'-nuclease"/>
    <property type="match status" value="1"/>
</dbReference>
<proteinExistence type="inferred from homology"/>